<gene>
    <name evidence="1" type="ORF">O181_037365</name>
</gene>
<protein>
    <submittedName>
        <fullName evidence="1">Uncharacterized protein</fullName>
    </submittedName>
</protein>
<accession>A0A9Q3HD23</accession>
<reference evidence="1" key="1">
    <citation type="submission" date="2021-03" db="EMBL/GenBank/DDBJ databases">
        <title>Draft genome sequence of rust myrtle Austropuccinia psidii MF-1, a brazilian biotype.</title>
        <authorList>
            <person name="Quecine M.C."/>
            <person name="Pachon D.M.R."/>
            <person name="Bonatelli M.L."/>
            <person name="Correr F.H."/>
            <person name="Franceschini L.M."/>
            <person name="Leite T.F."/>
            <person name="Margarido G.R.A."/>
            <person name="Almeida C.A."/>
            <person name="Ferrarezi J.A."/>
            <person name="Labate C.A."/>
        </authorList>
    </citation>
    <scope>NUCLEOTIDE SEQUENCE</scope>
    <source>
        <strain evidence="1">MF-1</strain>
    </source>
</reference>
<evidence type="ECO:0000313" key="1">
    <source>
        <dbReference type="EMBL" id="MBW0497650.1"/>
    </source>
</evidence>
<organism evidence="1 2">
    <name type="scientific">Austropuccinia psidii MF-1</name>
    <dbReference type="NCBI Taxonomy" id="1389203"/>
    <lineage>
        <taxon>Eukaryota</taxon>
        <taxon>Fungi</taxon>
        <taxon>Dikarya</taxon>
        <taxon>Basidiomycota</taxon>
        <taxon>Pucciniomycotina</taxon>
        <taxon>Pucciniomycetes</taxon>
        <taxon>Pucciniales</taxon>
        <taxon>Sphaerophragmiaceae</taxon>
        <taxon>Austropuccinia</taxon>
    </lineage>
</organism>
<sequence length="117" mass="13091">MAAYNIWAGVEVGESLPEGSQVVIGIPGKGLGKRPNIHATKKTNKKHKTCEAVKDSWDQGDEMINVEVGHIYNQPPHTESPPYSMKQSMIKPLLPLLEIFKPFKKGRQLNMIELDKI</sequence>
<dbReference type="EMBL" id="AVOT02014297">
    <property type="protein sequence ID" value="MBW0497650.1"/>
    <property type="molecule type" value="Genomic_DNA"/>
</dbReference>
<comment type="caution">
    <text evidence="1">The sequence shown here is derived from an EMBL/GenBank/DDBJ whole genome shotgun (WGS) entry which is preliminary data.</text>
</comment>
<keyword evidence="2" id="KW-1185">Reference proteome</keyword>
<dbReference type="AlphaFoldDB" id="A0A9Q3HD23"/>
<name>A0A9Q3HD23_9BASI</name>
<dbReference type="Proteomes" id="UP000765509">
    <property type="component" value="Unassembled WGS sequence"/>
</dbReference>
<proteinExistence type="predicted"/>
<evidence type="ECO:0000313" key="2">
    <source>
        <dbReference type="Proteomes" id="UP000765509"/>
    </source>
</evidence>